<evidence type="ECO:0000256" key="11">
    <source>
        <dbReference type="SAM" id="Phobius"/>
    </source>
</evidence>
<feature type="domain" description="ABC transmembrane type-1" evidence="13">
    <location>
        <begin position="1"/>
        <end position="130"/>
    </location>
</feature>
<evidence type="ECO:0000313" key="15">
    <source>
        <dbReference type="Proteomes" id="UP000054821"/>
    </source>
</evidence>
<dbReference type="RefSeq" id="XP_024406435.1">
    <property type="nucleotide sequence ID" value="XM_024548824.1"/>
</dbReference>
<dbReference type="AlphaFoldDB" id="A0A2P4ZYT1"/>
<comment type="similarity">
    <text evidence="2">Belongs to the ABC transporter superfamily. ABCC family. Conjugate transporter (TC 3.A.1.208) subfamily.</text>
</comment>
<evidence type="ECO:0000259" key="13">
    <source>
        <dbReference type="PROSITE" id="PS50929"/>
    </source>
</evidence>
<dbReference type="PANTHER" id="PTHR24223">
    <property type="entry name" value="ATP-BINDING CASSETTE SUB-FAMILY C"/>
    <property type="match status" value="1"/>
</dbReference>
<feature type="transmembrane region" description="Helical" evidence="11">
    <location>
        <begin position="652"/>
        <end position="668"/>
    </location>
</feature>
<dbReference type="GeneID" id="29987344"/>
<dbReference type="EMBL" id="JPDN02000004">
    <property type="protein sequence ID" value="PON29457.1"/>
    <property type="molecule type" value="Genomic_DNA"/>
</dbReference>
<dbReference type="InterPro" id="IPR027417">
    <property type="entry name" value="P-loop_NTPase"/>
</dbReference>
<dbReference type="InterPro" id="IPR036640">
    <property type="entry name" value="ABC1_TM_sf"/>
</dbReference>
<dbReference type="PROSITE" id="PS50893">
    <property type="entry name" value="ABC_TRANSPORTER_2"/>
    <property type="match status" value="2"/>
</dbReference>
<comment type="caution">
    <text evidence="14">The sequence shown here is derived from an EMBL/GenBank/DDBJ whole genome shotgun (WGS) entry which is preliminary data.</text>
</comment>
<keyword evidence="7" id="KW-0067">ATP-binding</keyword>
<organism evidence="14 15">
    <name type="scientific">Trichoderma gamsii</name>
    <dbReference type="NCBI Taxonomy" id="398673"/>
    <lineage>
        <taxon>Eukaryota</taxon>
        <taxon>Fungi</taxon>
        <taxon>Dikarya</taxon>
        <taxon>Ascomycota</taxon>
        <taxon>Pezizomycotina</taxon>
        <taxon>Sordariomycetes</taxon>
        <taxon>Hypocreomycetidae</taxon>
        <taxon>Hypocreales</taxon>
        <taxon>Hypocreaceae</taxon>
        <taxon>Trichoderma</taxon>
    </lineage>
</organism>
<dbReference type="FunFam" id="1.20.1560.10:FF:000066">
    <property type="entry name" value="ABC multidrug transporter (Eurofung)"/>
    <property type="match status" value="1"/>
</dbReference>
<dbReference type="FunFam" id="3.40.50.300:FF:002145">
    <property type="entry name" value="ABC transporter (MsbA subfamily)"/>
    <property type="match status" value="1"/>
</dbReference>
<sequence>MLVSPLAKKYRVGWLEKTQKRVGITSAMIGHIKSIKMSGLSKHLSDTIAALRVQEIAASKPFRVMSAVTSSVAQVPLLLSPVLAFGMFQGITAATGQVLDPTRMFAALSLITLLAQPLFWVFEVVLDLSAAFGAFDRIQSFLVKSTRDEYRMIEVANTDTSTAVIGEEAGLIELQNFRLLASHSISSNTSHNLTAAIDVEDATFDCSPDRSILSNVTFTLSSGQFALVIGPVASGKTTLLKGLLGEVPHSKGKVYMVRGRLSWCEQTPWIMVSNLQFSHEEKSQAQHIQNQTIRDNILGYSHFDQDLYDQTVKACELEEDFRQLPQGDFTVVGSKGLALSGGQKQRVKDHLIPLFSCKALARAVYSRPQIALFDDIFSGLDNATSQRIFKNLFSSNIGLLRKWKTTILLATQSVDFLTSADHIIALGREGKIVEQGSFETLSTAGGYVQSLKENKSISVTDAGQDEISSESAAEPSVPKVEYKAKQIEAKDDKRRQTGDSTVYKYYFGSIGTLFIVTLLGLEIIWAFLQSFPTVWLEFWSDSNAQGHNRPGLYLGVYAVLQVVGIFWFALLIWFVLVTIAAKSGLSLHHRLLSAVISAPLSLFTTTDLGAITTRFSQDIGILDNNLPLALVITIASFFGVLARAGLLAASSYYVAISFPFLAALYYFLQRGYLRTSRQLRLLDLEEKAPVYTQFMETLSGISTIRAFGWQKQAILKNHQLVDRSQRPFYLLIMVQRWLVLVLDLITTALALLVVGFAVKLRGSVSVGLAGVSLVQLISMSETLNMLIQFWTSIETSIGAVARIKQFAEETPNESLWGENQEPPVDWPNRGHVVIRDLEASYGDNGDIKALDGVTLDLKPGEKVGVCGRTGSGKSSLLLSILRLLDPSSGTLSIDSIPLNTISREVIRSRLITVAQDQFVLPGTIRQNIDPSSSYPQGAIIEALQAVNLWNVIDARGGLDATFEEDMLSHGQKQLFFLARAVLKKDCGKVVLLDEASSSLDKETEQLVRTTINTHFKNHTVISIAHHLATILDFDRVVVMEKGRVVEVGSPRELLQSPGRSRFKALWEANSRGAIDGE</sequence>
<dbReference type="SUPFAM" id="SSF90123">
    <property type="entry name" value="ABC transporter transmembrane region"/>
    <property type="match status" value="2"/>
</dbReference>
<dbReference type="Pfam" id="PF00664">
    <property type="entry name" value="ABC_membrane"/>
    <property type="match status" value="1"/>
</dbReference>
<feature type="transmembrane region" description="Helical" evidence="11">
    <location>
        <begin position="626"/>
        <end position="646"/>
    </location>
</feature>
<evidence type="ECO:0000313" key="14">
    <source>
        <dbReference type="EMBL" id="PON29457.1"/>
    </source>
</evidence>
<reference evidence="14 15" key="1">
    <citation type="journal article" date="2016" name="Genome Announc.">
        <title>Draft Whole-Genome Sequence of Trichoderma gamsii T6085, a Promising Biocontrol Agent of Fusarium Head Blight on Wheat.</title>
        <authorList>
            <person name="Baroncelli R."/>
            <person name="Zapparata A."/>
            <person name="Piaggeschi G."/>
            <person name="Sarrocco S."/>
            <person name="Vannacci G."/>
        </authorList>
    </citation>
    <scope>NUCLEOTIDE SEQUENCE [LARGE SCALE GENOMIC DNA]</scope>
    <source>
        <strain evidence="14 15">T6085</strain>
    </source>
</reference>
<dbReference type="Gene3D" id="3.40.50.300">
    <property type="entry name" value="P-loop containing nucleotide triphosphate hydrolases"/>
    <property type="match status" value="2"/>
</dbReference>
<dbReference type="GO" id="GO:0140359">
    <property type="term" value="F:ABC-type transporter activity"/>
    <property type="evidence" value="ECO:0007669"/>
    <property type="project" value="InterPro"/>
</dbReference>
<dbReference type="Pfam" id="PF00005">
    <property type="entry name" value="ABC_tran"/>
    <property type="match status" value="2"/>
</dbReference>
<keyword evidence="6" id="KW-0547">Nucleotide-binding</keyword>
<name>A0A2P4ZYT1_9HYPO</name>
<accession>A0A2P4ZYT1</accession>
<evidence type="ECO:0000256" key="5">
    <source>
        <dbReference type="ARBA" id="ARBA00022692"/>
    </source>
</evidence>
<gene>
    <name evidence="14" type="ORF">TGAM01_v201706</name>
</gene>
<keyword evidence="3" id="KW-0813">Transport</keyword>
<feature type="domain" description="ABC transporter" evidence="12">
    <location>
        <begin position="197"/>
        <end position="454"/>
    </location>
</feature>
<comment type="subcellular location">
    <subcellularLocation>
        <location evidence="1">Cell membrane</location>
        <topology evidence="1">Multi-pass membrane protein</topology>
    </subcellularLocation>
</comment>
<feature type="domain" description="ABC transmembrane type-1" evidence="13">
    <location>
        <begin position="523"/>
        <end position="795"/>
    </location>
</feature>
<dbReference type="CDD" id="cd18580">
    <property type="entry name" value="ABC_6TM_ABCC_D2"/>
    <property type="match status" value="1"/>
</dbReference>
<dbReference type="STRING" id="398673.A0A2P4ZYT1"/>
<dbReference type="Proteomes" id="UP000054821">
    <property type="component" value="Unassembled WGS sequence"/>
</dbReference>
<protein>
    <recommendedName>
        <fullName evidence="16">ABC transporter</fullName>
    </recommendedName>
</protein>
<keyword evidence="5 11" id="KW-0812">Transmembrane</keyword>
<dbReference type="InterPro" id="IPR017871">
    <property type="entry name" value="ABC_transporter-like_CS"/>
</dbReference>
<dbReference type="SMART" id="SM00382">
    <property type="entry name" value="AAA"/>
    <property type="match status" value="2"/>
</dbReference>
<evidence type="ECO:0000256" key="7">
    <source>
        <dbReference type="ARBA" id="ARBA00022840"/>
    </source>
</evidence>
<dbReference type="PANTHER" id="PTHR24223:SF399">
    <property type="entry name" value="ABC TRANSPORTER ATNG"/>
    <property type="match status" value="1"/>
</dbReference>
<keyword evidence="15" id="KW-1185">Reference proteome</keyword>
<feature type="transmembrane region" description="Helical" evidence="11">
    <location>
        <begin position="556"/>
        <end position="581"/>
    </location>
</feature>
<dbReference type="GO" id="GO:0016887">
    <property type="term" value="F:ATP hydrolysis activity"/>
    <property type="evidence" value="ECO:0007669"/>
    <property type="project" value="InterPro"/>
</dbReference>
<feature type="transmembrane region" description="Helical" evidence="11">
    <location>
        <begin position="503"/>
        <end position="528"/>
    </location>
</feature>
<evidence type="ECO:0000259" key="12">
    <source>
        <dbReference type="PROSITE" id="PS50893"/>
    </source>
</evidence>
<evidence type="ECO:0000256" key="10">
    <source>
        <dbReference type="ARBA" id="ARBA00023180"/>
    </source>
</evidence>
<feature type="domain" description="ABC transporter" evidence="12">
    <location>
        <begin position="832"/>
        <end position="1066"/>
    </location>
</feature>
<evidence type="ECO:0000256" key="4">
    <source>
        <dbReference type="ARBA" id="ARBA00022475"/>
    </source>
</evidence>
<evidence type="ECO:0008006" key="16">
    <source>
        <dbReference type="Google" id="ProtNLM"/>
    </source>
</evidence>
<evidence type="ECO:0000256" key="2">
    <source>
        <dbReference type="ARBA" id="ARBA00009726"/>
    </source>
</evidence>
<dbReference type="InterPro" id="IPR044726">
    <property type="entry name" value="ABCC_6TM_D2"/>
</dbReference>
<dbReference type="Gene3D" id="1.20.1560.10">
    <property type="entry name" value="ABC transporter type 1, transmembrane domain"/>
    <property type="match status" value="2"/>
</dbReference>
<feature type="transmembrane region" description="Helical" evidence="11">
    <location>
        <begin position="75"/>
        <end position="99"/>
    </location>
</feature>
<feature type="transmembrane region" description="Helical" evidence="11">
    <location>
        <begin position="737"/>
        <end position="758"/>
    </location>
</feature>
<dbReference type="InterPro" id="IPR011527">
    <property type="entry name" value="ABC1_TM_dom"/>
</dbReference>
<proteinExistence type="inferred from homology"/>
<dbReference type="PROSITE" id="PS50929">
    <property type="entry name" value="ABC_TM1F"/>
    <property type="match status" value="2"/>
</dbReference>
<evidence type="ECO:0000256" key="3">
    <source>
        <dbReference type="ARBA" id="ARBA00022448"/>
    </source>
</evidence>
<keyword evidence="8 11" id="KW-1133">Transmembrane helix</keyword>
<dbReference type="InterPro" id="IPR050173">
    <property type="entry name" value="ABC_transporter_C-like"/>
</dbReference>
<keyword evidence="10" id="KW-0325">Glycoprotein</keyword>
<dbReference type="SUPFAM" id="SSF52540">
    <property type="entry name" value="P-loop containing nucleoside triphosphate hydrolases"/>
    <property type="match status" value="2"/>
</dbReference>
<evidence type="ECO:0000256" key="1">
    <source>
        <dbReference type="ARBA" id="ARBA00004651"/>
    </source>
</evidence>
<evidence type="ECO:0000256" key="8">
    <source>
        <dbReference type="ARBA" id="ARBA00022989"/>
    </source>
</evidence>
<dbReference type="GO" id="GO:0005886">
    <property type="term" value="C:plasma membrane"/>
    <property type="evidence" value="ECO:0007669"/>
    <property type="project" value="UniProtKB-SubCell"/>
</dbReference>
<keyword evidence="4" id="KW-1003">Cell membrane</keyword>
<dbReference type="GO" id="GO:0005524">
    <property type="term" value="F:ATP binding"/>
    <property type="evidence" value="ECO:0007669"/>
    <property type="project" value="UniProtKB-KW"/>
</dbReference>
<evidence type="ECO:0000256" key="9">
    <source>
        <dbReference type="ARBA" id="ARBA00023136"/>
    </source>
</evidence>
<feature type="transmembrane region" description="Helical" evidence="11">
    <location>
        <begin position="105"/>
        <end position="135"/>
    </location>
</feature>
<dbReference type="InterPro" id="IPR003593">
    <property type="entry name" value="AAA+_ATPase"/>
</dbReference>
<keyword evidence="9 11" id="KW-0472">Membrane</keyword>
<dbReference type="InterPro" id="IPR003439">
    <property type="entry name" value="ABC_transporter-like_ATP-bd"/>
</dbReference>
<evidence type="ECO:0000256" key="6">
    <source>
        <dbReference type="ARBA" id="ARBA00022741"/>
    </source>
</evidence>
<dbReference type="PROSITE" id="PS00211">
    <property type="entry name" value="ABC_TRANSPORTER_1"/>
    <property type="match status" value="1"/>
</dbReference>